<organism evidence="3 4">
    <name type="scientific">Natronomicrosphaera hydrolytica</name>
    <dbReference type="NCBI Taxonomy" id="3242702"/>
    <lineage>
        <taxon>Bacteria</taxon>
        <taxon>Pseudomonadati</taxon>
        <taxon>Planctomycetota</taxon>
        <taxon>Phycisphaerae</taxon>
        <taxon>Phycisphaerales</taxon>
        <taxon>Phycisphaeraceae</taxon>
        <taxon>Natronomicrosphaera</taxon>
    </lineage>
</organism>
<evidence type="ECO:0000259" key="2">
    <source>
        <dbReference type="Pfam" id="PF13709"/>
    </source>
</evidence>
<dbReference type="SUPFAM" id="SSF52317">
    <property type="entry name" value="Class I glutamine amidotransferase-like"/>
    <property type="match status" value="1"/>
</dbReference>
<protein>
    <submittedName>
        <fullName evidence="3">DUF4159 domain-containing protein</fullName>
    </submittedName>
</protein>
<dbReference type="InterPro" id="IPR025297">
    <property type="entry name" value="DUF4159"/>
</dbReference>
<dbReference type="Proteomes" id="UP001575105">
    <property type="component" value="Unassembled WGS sequence"/>
</dbReference>
<evidence type="ECO:0000313" key="3">
    <source>
        <dbReference type="EMBL" id="MFA9478005.1"/>
    </source>
</evidence>
<dbReference type="Pfam" id="PF13709">
    <property type="entry name" value="DUF4159"/>
    <property type="match status" value="1"/>
</dbReference>
<evidence type="ECO:0000313" key="4">
    <source>
        <dbReference type="Proteomes" id="UP001575105"/>
    </source>
</evidence>
<dbReference type="EMBL" id="JBGUBD010000004">
    <property type="protein sequence ID" value="MFA9478005.1"/>
    <property type="molecule type" value="Genomic_DNA"/>
</dbReference>
<gene>
    <name evidence="3" type="ORF">ACERK3_06800</name>
</gene>
<evidence type="ECO:0000256" key="1">
    <source>
        <dbReference type="SAM" id="Phobius"/>
    </source>
</evidence>
<keyword evidence="1" id="KW-1133">Transmembrane helix</keyword>
<feature type="domain" description="DUF4159" evidence="2">
    <location>
        <begin position="56"/>
        <end position="182"/>
    </location>
</feature>
<feature type="transmembrane region" description="Helical" evidence="1">
    <location>
        <begin position="26"/>
        <end position="46"/>
    </location>
</feature>
<dbReference type="InterPro" id="IPR029062">
    <property type="entry name" value="Class_I_gatase-like"/>
</dbReference>
<keyword evidence="1" id="KW-0812">Transmembrane</keyword>
<comment type="caution">
    <text evidence="3">The sequence shown here is derived from an EMBL/GenBank/DDBJ whole genome shotgun (WGS) entry which is preliminary data.</text>
</comment>
<proteinExistence type="predicted"/>
<keyword evidence="1" id="KW-0472">Membrane</keyword>
<reference evidence="3 4" key="1">
    <citation type="submission" date="2024-08" db="EMBL/GenBank/DDBJ databases">
        <title>Whole-genome sequencing of halo(alkali)philic microorganisms from hypersaline lakes.</title>
        <authorList>
            <person name="Sorokin D.Y."/>
            <person name="Merkel A.Y."/>
            <person name="Messina E."/>
            <person name="Yakimov M."/>
        </authorList>
    </citation>
    <scope>NUCLEOTIDE SEQUENCE [LARGE SCALE GENOMIC DNA]</scope>
    <source>
        <strain evidence="3 4">AB-hyl4</strain>
    </source>
</reference>
<dbReference type="RefSeq" id="WP_425344934.1">
    <property type="nucleotide sequence ID" value="NZ_JBGUBD010000004.1"/>
</dbReference>
<accession>A0ABV4U337</accession>
<name>A0ABV4U337_9BACT</name>
<keyword evidence="4" id="KW-1185">Reference proteome</keyword>
<dbReference type="Gene3D" id="3.40.50.12140">
    <property type="entry name" value="Domain of unknown function DUF4159"/>
    <property type="match status" value="1"/>
</dbReference>
<sequence length="247" mass="26591">MSCRYRTTAGLVNLPSDLRSRLRLRAWAMLVVAMCVIGGVTDAVIAEPTVEGEVRVALLSYGDGQSAECFATGFLDLVAREAELPVQRTFDEVALASDELFDYPFVVFAGEGAFTLSDAERANLGSYIEQGGFVLASAACSNADWSASFQRVMVELFGDAPMQPIASEHAIYRTLYEIDRVEMRRAMPATVAPMLGRSINGTLRVAFSPVGLNDTDNAGGGCCCCGGNEIRNARLINANLLIYALTH</sequence>